<reference evidence="2 3" key="1">
    <citation type="journal article" date="2015" name="Genome Biol.">
        <title>Comparative genomics of Steinernema reveals deeply conserved gene regulatory networks.</title>
        <authorList>
            <person name="Dillman A.R."/>
            <person name="Macchietto M."/>
            <person name="Porter C.F."/>
            <person name="Rogers A."/>
            <person name="Williams B."/>
            <person name="Antoshechkin I."/>
            <person name="Lee M.M."/>
            <person name="Goodwin Z."/>
            <person name="Lu X."/>
            <person name="Lewis E.E."/>
            <person name="Goodrich-Blair H."/>
            <person name="Stock S.P."/>
            <person name="Adams B.J."/>
            <person name="Sternberg P.W."/>
            <person name="Mortazavi A."/>
        </authorList>
    </citation>
    <scope>NUCLEOTIDE SEQUENCE [LARGE SCALE GENOMIC DNA]</scope>
    <source>
        <strain evidence="2 3">ALL</strain>
    </source>
</reference>
<organism evidence="2 3">
    <name type="scientific">Steinernema carpocapsae</name>
    <name type="common">Entomopathogenic nematode</name>
    <dbReference type="NCBI Taxonomy" id="34508"/>
    <lineage>
        <taxon>Eukaryota</taxon>
        <taxon>Metazoa</taxon>
        <taxon>Ecdysozoa</taxon>
        <taxon>Nematoda</taxon>
        <taxon>Chromadorea</taxon>
        <taxon>Rhabditida</taxon>
        <taxon>Tylenchina</taxon>
        <taxon>Panagrolaimomorpha</taxon>
        <taxon>Strongyloidoidea</taxon>
        <taxon>Steinernematidae</taxon>
        <taxon>Steinernema</taxon>
    </lineage>
</organism>
<gene>
    <name evidence="2" type="ORF">L596_023110</name>
</gene>
<comment type="caution">
    <text evidence="2">The sequence shown here is derived from an EMBL/GenBank/DDBJ whole genome shotgun (WGS) entry which is preliminary data.</text>
</comment>
<dbReference type="InterPro" id="IPR000210">
    <property type="entry name" value="BTB/POZ_dom"/>
</dbReference>
<dbReference type="Pfam" id="PF00651">
    <property type="entry name" value="BTB"/>
    <property type="match status" value="1"/>
</dbReference>
<evidence type="ECO:0000259" key="1">
    <source>
        <dbReference type="PROSITE" id="PS50097"/>
    </source>
</evidence>
<keyword evidence="3" id="KW-1185">Reference proteome</keyword>
<dbReference type="EMBL" id="AZBU02000008">
    <property type="protein sequence ID" value="TKR66880.1"/>
    <property type="molecule type" value="Genomic_DNA"/>
</dbReference>
<dbReference type="Proteomes" id="UP000298663">
    <property type="component" value="Unassembled WGS sequence"/>
</dbReference>
<dbReference type="Gene3D" id="3.30.710.10">
    <property type="entry name" value="Potassium Channel Kv1.1, Chain A"/>
    <property type="match status" value="1"/>
</dbReference>
<evidence type="ECO:0000313" key="3">
    <source>
        <dbReference type="Proteomes" id="UP000298663"/>
    </source>
</evidence>
<dbReference type="CDD" id="cd18186">
    <property type="entry name" value="BTB_POZ_ZBTB_KLHL-like"/>
    <property type="match status" value="1"/>
</dbReference>
<dbReference type="PANTHER" id="PTHR47022">
    <property type="entry name" value="BTB AND MATH DOMAIN-CONTAINING PROTEIN 36-RELATED"/>
    <property type="match status" value="1"/>
</dbReference>
<proteinExistence type="predicted"/>
<dbReference type="PROSITE" id="PS50097">
    <property type="entry name" value="BTB"/>
    <property type="match status" value="1"/>
</dbReference>
<accession>A0A4U5MCN9</accession>
<evidence type="ECO:0000313" key="2">
    <source>
        <dbReference type="EMBL" id="TKR66880.1"/>
    </source>
</evidence>
<feature type="domain" description="BTB" evidence="1">
    <location>
        <begin position="135"/>
        <end position="205"/>
    </location>
</feature>
<protein>
    <recommendedName>
        <fullName evidence="1">BTB domain-containing protein</fullName>
    </recommendedName>
</protein>
<dbReference type="PANTHER" id="PTHR47022:SF1">
    <property type="entry name" value="BTB AND MATH DOMAIN-CONTAINING PROTEIN 36-RELATED"/>
    <property type="match status" value="1"/>
</dbReference>
<name>A0A4U5MCN9_STECR</name>
<dbReference type="InterPro" id="IPR011333">
    <property type="entry name" value="SKP1/BTB/POZ_sf"/>
</dbReference>
<dbReference type="SMART" id="SM00225">
    <property type="entry name" value="BTB"/>
    <property type="match status" value="1"/>
</dbReference>
<sequence length="305" mass="35479">MPHKAHFEVEFDAEMLLSSKRDNDENCVKSDHQDIDGAAFFVSVFRDDGMIRCSLRYEQGCLVWNQFKHSIKVTVNGVPFKNREWEKSPNSFYLLFYLSNYEVGNITIGHVVINYDLEIHRVKCINLNEFREGIADVQLEIGDERKKIYASSLFLSTHSPVFDAMLNSDRFLEGQTQTCKLPDVDYRDFIILLHRFYGLPVNYNCCHNSTRSILELAHHFQFDVVISEIEDYLLTLELKEAKKWFPEADTYQLTRLVTKIFSNMNAKEIDDLCKTAKESQQGSMTRSFSSETVEALFDRVMSLRA</sequence>
<dbReference type="SUPFAM" id="SSF54695">
    <property type="entry name" value="POZ domain"/>
    <property type="match status" value="1"/>
</dbReference>
<dbReference type="OrthoDB" id="6057802at2759"/>
<dbReference type="AlphaFoldDB" id="A0A4U5MCN9"/>
<reference evidence="2 3" key="2">
    <citation type="journal article" date="2019" name="G3 (Bethesda)">
        <title>Hybrid Assembly of the Genome of the Entomopathogenic Nematode Steinernema carpocapsae Identifies the X-Chromosome.</title>
        <authorList>
            <person name="Serra L."/>
            <person name="Macchietto M."/>
            <person name="Macias-Munoz A."/>
            <person name="McGill C.J."/>
            <person name="Rodriguez I.M."/>
            <person name="Rodriguez B."/>
            <person name="Murad R."/>
            <person name="Mortazavi A."/>
        </authorList>
    </citation>
    <scope>NUCLEOTIDE SEQUENCE [LARGE SCALE GENOMIC DNA]</scope>
    <source>
        <strain evidence="2 3">ALL</strain>
    </source>
</reference>